<dbReference type="SUPFAM" id="SSF69572">
    <property type="entry name" value="Activating enzymes of the ubiquitin-like proteins"/>
    <property type="match status" value="1"/>
</dbReference>
<evidence type="ECO:0000259" key="3">
    <source>
        <dbReference type="PROSITE" id="PS50206"/>
    </source>
</evidence>
<dbReference type="PANTHER" id="PTHR10953">
    <property type="entry name" value="UBIQUITIN-ACTIVATING ENZYME E1"/>
    <property type="match status" value="1"/>
</dbReference>
<evidence type="ECO:0000256" key="2">
    <source>
        <dbReference type="SAM" id="Phobius"/>
    </source>
</evidence>
<dbReference type="Pfam" id="PF00581">
    <property type="entry name" value="Rhodanese"/>
    <property type="match status" value="1"/>
</dbReference>
<keyword evidence="2" id="KW-0812">Transmembrane</keyword>
<dbReference type="CDD" id="cd00757">
    <property type="entry name" value="ThiF_MoeB_HesA_family"/>
    <property type="match status" value="1"/>
</dbReference>
<keyword evidence="4" id="KW-0150">Chloroplast</keyword>
<proteinExistence type="inferred from homology"/>
<reference evidence="4" key="1">
    <citation type="journal article" date="2017" name="J. Phycol.">
        <title>Analysis of chloroplast genomes and a supermatrix inform reclassification of the Rhodomelaceae (Rhodophyta).</title>
        <authorList>
            <person name="Diaz-Tapia P."/>
            <person name="Maggs C.A."/>
            <person name="West J.A."/>
            <person name="Verbruggen H."/>
        </authorList>
    </citation>
    <scope>NUCLEOTIDE SEQUENCE</scope>
    <source>
        <strain evidence="4">PD1582</strain>
    </source>
</reference>
<keyword evidence="2" id="KW-1133">Transmembrane helix</keyword>
<dbReference type="Pfam" id="PF00899">
    <property type="entry name" value="ThiF"/>
    <property type="match status" value="1"/>
</dbReference>
<feature type="domain" description="Rhodanese" evidence="3">
    <location>
        <begin position="275"/>
        <end position="343"/>
    </location>
</feature>
<dbReference type="GO" id="GO:0005737">
    <property type="term" value="C:cytoplasm"/>
    <property type="evidence" value="ECO:0007669"/>
    <property type="project" value="TreeGrafter"/>
</dbReference>
<dbReference type="InterPro" id="IPR035985">
    <property type="entry name" value="Ubiquitin-activating_enz"/>
</dbReference>
<name>A0A1Z1MRD1_9FLOR</name>
<evidence type="ECO:0000256" key="1">
    <source>
        <dbReference type="ARBA" id="ARBA00009919"/>
    </source>
</evidence>
<dbReference type="GO" id="GO:0004792">
    <property type="term" value="F:thiosulfate-cyanide sulfurtransferase activity"/>
    <property type="evidence" value="ECO:0007669"/>
    <property type="project" value="TreeGrafter"/>
</dbReference>
<dbReference type="AlphaFoldDB" id="A0A1Z1MRD1"/>
<dbReference type="Gene3D" id="3.40.50.720">
    <property type="entry name" value="NAD(P)-binding Rossmann-like Domain"/>
    <property type="match status" value="1"/>
</dbReference>
<geneLocation type="chloroplast" evidence="4"/>
<dbReference type="GO" id="GO:0016779">
    <property type="term" value="F:nucleotidyltransferase activity"/>
    <property type="evidence" value="ECO:0007669"/>
    <property type="project" value="TreeGrafter"/>
</dbReference>
<dbReference type="PANTHER" id="PTHR10953:SF102">
    <property type="entry name" value="ADENYLYLTRANSFERASE AND SULFURTRANSFERASE MOCS3"/>
    <property type="match status" value="1"/>
</dbReference>
<dbReference type="PROSITE" id="PS50206">
    <property type="entry name" value="RHODANESE_3"/>
    <property type="match status" value="1"/>
</dbReference>
<sequence length="355" mass="41154">MLNPNTKLIKLSENEYTRYSKQLILSSINIEGQKRLKKSKVLVIGLGGLGNPIAIYLAASGIGYIGLLDEDHIELSNLNRQIIYKEIDINQLKVISAKNRISKLNNNCKVITHAYRINKYNSKEIINYYDIVIDTTDNFNTRYIINEACYTSHKTYIYGAVEQFIGQVSIFNYKDGIKYNYLYPKNLNLKTQNCNTNGVMGIATGYIGTLQATEIIKVITGQKNKLNNKVILCNLLNTELKIKKVYNQQYKINKNITKHERSISKKLISKENEAKQKLIILIDIRNNREFNKRHIKKSINIPLESFKLYKTLKFIKKQTKQKYFYVYCKTLHKSIIVSTILKNNQINNHNILGKR</sequence>
<dbReference type="InterPro" id="IPR000594">
    <property type="entry name" value="ThiF_NAD_FAD-bd"/>
</dbReference>
<evidence type="ECO:0000313" key="4">
    <source>
        <dbReference type="EMBL" id="ARW68382.1"/>
    </source>
</evidence>
<dbReference type="EMBL" id="MF101451">
    <property type="protein sequence ID" value="ARW68382.1"/>
    <property type="molecule type" value="Genomic_DNA"/>
</dbReference>
<dbReference type="SUPFAM" id="SSF52821">
    <property type="entry name" value="Rhodanese/Cell cycle control phosphatase"/>
    <property type="match status" value="1"/>
</dbReference>
<dbReference type="Gene3D" id="3.40.250.10">
    <property type="entry name" value="Rhodanese-like domain"/>
    <property type="match status" value="1"/>
</dbReference>
<protein>
    <submittedName>
        <fullName evidence="4">Molybdopterin biosynthesis protein</fullName>
    </submittedName>
</protein>
<accession>A0A1Z1MRD1</accession>
<gene>
    <name evidence="4" type="primary">moeB</name>
</gene>
<dbReference type="InterPro" id="IPR045886">
    <property type="entry name" value="ThiF/MoeB/HesA"/>
</dbReference>
<dbReference type="CDD" id="cd00158">
    <property type="entry name" value="RHOD"/>
    <property type="match status" value="1"/>
</dbReference>
<dbReference type="InterPro" id="IPR001763">
    <property type="entry name" value="Rhodanese-like_dom"/>
</dbReference>
<dbReference type="GO" id="GO:0008641">
    <property type="term" value="F:ubiquitin-like modifier activating enzyme activity"/>
    <property type="evidence" value="ECO:0007669"/>
    <property type="project" value="InterPro"/>
</dbReference>
<comment type="similarity">
    <text evidence="1">Belongs to the HesA/MoeB/ThiF family.</text>
</comment>
<feature type="transmembrane region" description="Helical" evidence="2">
    <location>
        <begin position="41"/>
        <end position="67"/>
    </location>
</feature>
<dbReference type="FunFam" id="3.40.50.720:FF:000080">
    <property type="entry name" value="Thiazole biosynthesis adenylyltransferase ThiF"/>
    <property type="match status" value="1"/>
</dbReference>
<dbReference type="InterPro" id="IPR036873">
    <property type="entry name" value="Rhodanese-like_dom_sf"/>
</dbReference>
<organism evidence="4">
    <name type="scientific">Chondria sp.</name>
    <name type="common">in: red algae</name>
    <dbReference type="NCBI Taxonomy" id="1982705"/>
    <lineage>
        <taxon>Eukaryota</taxon>
        <taxon>Rhodophyta</taxon>
        <taxon>Florideophyceae</taxon>
        <taxon>Rhodymeniophycidae</taxon>
        <taxon>Ceramiales</taxon>
        <taxon>Rhodomelaceae</taxon>
        <taxon>Chondrieae</taxon>
        <taxon>Chondria</taxon>
    </lineage>
</organism>
<keyword evidence="4" id="KW-0934">Plastid</keyword>
<keyword evidence="2" id="KW-0472">Membrane</keyword>